<organism evidence="7 8">
    <name type="scientific">Teichococcus oryzae</name>
    <dbReference type="NCBI Taxonomy" id="1608942"/>
    <lineage>
        <taxon>Bacteria</taxon>
        <taxon>Pseudomonadati</taxon>
        <taxon>Pseudomonadota</taxon>
        <taxon>Alphaproteobacteria</taxon>
        <taxon>Acetobacterales</taxon>
        <taxon>Roseomonadaceae</taxon>
        <taxon>Roseomonas</taxon>
    </lineage>
</organism>
<dbReference type="InterPro" id="IPR002781">
    <property type="entry name" value="TM_pro_TauE-like"/>
</dbReference>
<dbReference type="AlphaFoldDB" id="A0A5B2T9I5"/>
<reference evidence="7 8" key="1">
    <citation type="journal article" date="2015" name="Int. J. Syst. Evol. Microbiol.">
        <title>Roseomonas oryzae sp. nov., isolated from paddy rhizosphere soil.</title>
        <authorList>
            <person name="Ramaprasad E.V."/>
            <person name="Sasikala Ch."/>
            <person name="Ramana Ch.V."/>
        </authorList>
    </citation>
    <scope>NUCLEOTIDE SEQUENCE [LARGE SCALE GENOMIC DNA]</scope>
    <source>
        <strain evidence="7 8">KCTC 42542</strain>
    </source>
</reference>
<evidence type="ECO:0000313" key="7">
    <source>
        <dbReference type="EMBL" id="KAA2211282.1"/>
    </source>
</evidence>
<feature type="region of interest" description="Disordered" evidence="6">
    <location>
        <begin position="1"/>
        <end position="23"/>
    </location>
</feature>
<evidence type="ECO:0000256" key="6">
    <source>
        <dbReference type="SAM" id="MobiDB-lite"/>
    </source>
</evidence>
<sequence>MEGRREPPSQSSSLKKIRRHASSSRLRVMPELNTTSANACGLTVCFAPIAGKHQPHPGSSIADTVLPDLEQRGGRTNRCDLTSKLQFVLGAGVLQKSGVQHLLLLTFSIGCASPLYATVAKAGGTAFLAVMADALFPAAERRATALLLHIAAAGYPTWRLHRGDAVEWRLMARITGPSLVTAFVGGLLVVERRGYFVLIGALLILAAGLMALRRTADTAGNADVRRAPAAAAGAGAGFVSELTGIGGAMFLTPLLIGLRWASPRRAAALAPPFILLNSVLGLAGVLLAGQRSARERRFMPWGRSRGPSSAPPSVSRWMSQQATRWVMTGILLVAGIRLLLR</sequence>
<feature type="transmembrane region" description="Helical" evidence="5">
    <location>
        <begin position="268"/>
        <end position="289"/>
    </location>
</feature>
<feature type="transmembrane region" description="Helical" evidence="5">
    <location>
        <begin position="233"/>
        <end position="256"/>
    </location>
</feature>
<dbReference type="InterPro" id="IPR051598">
    <property type="entry name" value="TSUP/Inactive_protease-like"/>
</dbReference>
<name>A0A5B2T9I5_9PROT</name>
<gene>
    <name evidence="7" type="ORF">F0Q34_20955</name>
</gene>
<evidence type="ECO:0000256" key="2">
    <source>
        <dbReference type="ARBA" id="ARBA00022692"/>
    </source>
</evidence>
<evidence type="ECO:0000256" key="1">
    <source>
        <dbReference type="ARBA" id="ARBA00004141"/>
    </source>
</evidence>
<keyword evidence="4 5" id="KW-0472">Membrane</keyword>
<keyword evidence="3 5" id="KW-1133">Transmembrane helix</keyword>
<dbReference type="Pfam" id="PF01925">
    <property type="entry name" value="TauE"/>
    <property type="match status" value="1"/>
</dbReference>
<evidence type="ECO:0000256" key="5">
    <source>
        <dbReference type="RuleBase" id="RU363041"/>
    </source>
</evidence>
<dbReference type="PANTHER" id="PTHR43701">
    <property type="entry name" value="MEMBRANE TRANSPORTER PROTEIN MJ0441-RELATED"/>
    <property type="match status" value="1"/>
</dbReference>
<dbReference type="PANTHER" id="PTHR43701:SF5">
    <property type="entry name" value="MEMBRANE TRANSPORTER PROTEIN-RELATED"/>
    <property type="match status" value="1"/>
</dbReference>
<evidence type="ECO:0000256" key="3">
    <source>
        <dbReference type="ARBA" id="ARBA00022989"/>
    </source>
</evidence>
<dbReference type="Proteomes" id="UP000322110">
    <property type="component" value="Unassembled WGS sequence"/>
</dbReference>
<evidence type="ECO:0000313" key="8">
    <source>
        <dbReference type="Proteomes" id="UP000322110"/>
    </source>
</evidence>
<dbReference type="GO" id="GO:0005886">
    <property type="term" value="C:plasma membrane"/>
    <property type="evidence" value="ECO:0007669"/>
    <property type="project" value="UniProtKB-SubCell"/>
</dbReference>
<comment type="subcellular location">
    <subcellularLocation>
        <location evidence="5">Cell membrane</location>
        <topology evidence="5">Multi-pass membrane protein</topology>
    </subcellularLocation>
    <subcellularLocation>
        <location evidence="1">Membrane</location>
        <topology evidence="1">Multi-pass membrane protein</topology>
    </subcellularLocation>
</comment>
<keyword evidence="8" id="KW-1185">Reference proteome</keyword>
<proteinExistence type="inferred from homology"/>
<keyword evidence="5" id="KW-1003">Cell membrane</keyword>
<keyword evidence="2 5" id="KW-0812">Transmembrane</keyword>
<comment type="similarity">
    <text evidence="5">Belongs to the 4-toluene sulfonate uptake permease (TSUP) (TC 2.A.102) family.</text>
</comment>
<dbReference type="EMBL" id="VUKA01000039">
    <property type="protein sequence ID" value="KAA2211282.1"/>
    <property type="molecule type" value="Genomic_DNA"/>
</dbReference>
<comment type="caution">
    <text evidence="7">The sequence shown here is derived from an EMBL/GenBank/DDBJ whole genome shotgun (WGS) entry which is preliminary data.</text>
</comment>
<accession>A0A5B2T9I5</accession>
<feature type="transmembrane region" description="Helical" evidence="5">
    <location>
        <begin position="195"/>
        <end position="212"/>
    </location>
</feature>
<evidence type="ECO:0000256" key="4">
    <source>
        <dbReference type="ARBA" id="ARBA00023136"/>
    </source>
</evidence>
<protein>
    <recommendedName>
        <fullName evidence="5">Probable membrane transporter protein</fullName>
    </recommendedName>
</protein>